<evidence type="ECO:0000256" key="2">
    <source>
        <dbReference type="ARBA" id="ARBA00022448"/>
    </source>
</evidence>
<proteinExistence type="inferred from homology"/>
<dbReference type="EMBL" id="JAGQHS010000018">
    <property type="protein sequence ID" value="MCA9755236.1"/>
    <property type="molecule type" value="Genomic_DNA"/>
</dbReference>
<comment type="similarity">
    <text evidence="8 9">Belongs to the TonB-dependent receptor family.</text>
</comment>
<keyword evidence="2 8" id="KW-0813">Transport</keyword>
<dbReference type="SUPFAM" id="SSF56935">
    <property type="entry name" value="Porins"/>
    <property type="match status" value="1"/>
</dbReference>
<keyword evidence="5 9" id="KW-0798">TonB box</keyword>
<evidence type="ECO:0000259" key="10">
    <source>
        <dbReference type="Pfam" id="PF00593"/>
    </source>
</evidence>
<dbReference type="InterPro" id="IPR039426">
    <property type="entry name" value="TonB-dep_rcpt-like"/>
</dbReference>
<evidence type="ECO:0000256" key="4">
    <source>
        <dbReference type="ARBA" id="ARBA00022692"/>
    </source>
</evidence>
<keyword evidence="6 8" id="KW-0472">Membrane</keyword>
<dbReference type="Pfam" id="PF07715">
    <property type="entry name" value="Plug"/>
    <property type="match status" value="1"/>
</dbReference>
<keyword evidence="7 8" id="KW-0998">Cell outer membrane</keyword>
<evidence type="ECO:0000256" key="6">
    <source>
        <dbReference type="ARBA" id="ARBA00023136"/>
    </source>
</evidence>
<evidence type="ECO:0000313" key="13">
    <source>
        <dbReference type="Proteomes" id="UP000739538"/>
    </source>
</evidence>
<feature type="domain" description="TonB-dependent receptor plug" evidence="11">
    <location>
        <begin position="54"/>
        <end position="161"/>
    </location>
</feature>
<feature type="domain" description="TonB-dependent receptor-like beta-barrel" evidence="10">
    <location>
        <begin position="181"/>
        <end position="634"/>
    </location>
</feature>
<dbReference type="CDD" id="cd01347">
    <property type="entry name" value="ligand_gated_channel"/>
    <property type="match status" value="1"/>
</dbReference>
<gene>
    <name evidence="12" type="ORF">KDA27_05495</name>
</gene>
<reference evidence="12" key="2">
    <citation type="journal article" date="2021" name="Microbiome">
        <title>Successional dynamics and alternative stable states in a saline activated sludge microbial community over 9 years.</title>
        <authorList>
            <person name="Wang Y."/>
            <person name="Ye J."/>
            <person name="Ju F."/>
            <person name="Liu L."/>
            <person name="Boyd J.A."/>
            <person name="Deng Y."/>
            <person name="Parks D.H."/>
            <person name="Jiang X."/>
            <person name="Yin X."/>
            <person name="Woodcroft B.J."/>
            <person name="Tyson G.W."/>
            <person name="Hugenholtz P."/>
            <person name="Polz M.F."/>
            <person name="Zhang T."/>
        </authorList>
    </citation>
    <scope>NUCLEOTIDE SEQUENCE</scope>
    <source>
        <strain evidence="12">HKST-UBA02</strain>
    </source>
</reference>
<reference evidence="12" key="1">
    <citation type="submission" date="2020-04" db="EMBL/GenBank/DDBJ databases">
        <authorList>
            <person name="Zhang T."/>
        </authorList>
    </citation>
    <scope>NUCLEOTIDE SEQUENCE</scope>
    <source>
        <strain evidence="12">HKST-UBA02</strain>
    </source>
</reference>
<organism evidence="12 13">
    <name type="scientific">Eiseniibacteriota bacterium</name>
    <dbReference type="NCBI Taxonomy" id="2212470"/>
    <lineage>
        <taxon>Bacteria</taxon>
        <taxon>Candidatus Eiseniibacteriota</taxon>
    </lineage>
</organism>
<name>A0A956NBD8_UNCEI</name>
<dbReference type="InterPro" id="IPR000531">
    <property type="entry name" value="Beta-barrel_TonB"/>
</dbReference>
<dbReference type="InterPro" id="IPR037066">
    <property type="entry name" value="Plug_dom_sf"/>
</dbReference>
<dbReference type="GO" id="GO:0044718">
    <property type="term" value="P:siderophore transmembrane transport"/>
    <property type="evidence" value="ECO:0007669"/>
    <property type="project" value="TreeGrafter"/>
</dbReference>
<comment type="caution">
    <text evidence="12">The sequence shown here is derived from an EMBL/GenBank/DDBJ whole genome shotgun (WGS) entry which is preliminary data.</text>
</comment>
<dbReference type="GO" id="GO:0009279">
    <property type="term" value="C:cell outer membrane"/>
    <property type="evidence" value="ECO:0007669"/>
    <property type="project" value="UniProtKB-SubCell"/>
</dbReference>
<accession>A0A956NBD8</accession>
<evidence type="ECO:0000256" key="3">
    <source>
        <dbReference type="ARBA" id="ARBA00022452"/>
    </source>
</evidence>
<dbReference type="PANTHER" id="PTHR30069">
    <property type="entry name" value="TONB-DEPENDENT OUTER MEMBRANE RECEPTOR"/>
    <property type="match status" value="1"/>
</dbReference>
<comment type="subcellular location">
    <subcellularLocation>
        <location evidence="1 8">Cell outer membrane</location>
        <topology evidence="1 8">Multi-pass membrane protein</topology>
    </subcellularLocation>
</comment>
<dbReference type="Proteomes" id="UP000739538">
    <property type="component" value="Unassembled WGS sequence"/>
</dbReference>
<dbReference type="GO" id="GO:0015344">
    <property type="term" value="F:siderophore uptake transmembrane transporter activity"/>
    <property type="evidence" value="ECO:0007669"/>
    <property type="project" value="TreeGrafter"/>
</dbReference>
<dbReference type="PANTHER" id="PTHR30069:SF27">
    <property type="entry name" value="BLL4766 PROTEIN"/>
    <property type="match status" value="1"/>
</dbReference>
<evidence type="ECO:0000256" key="7">
    <source>
        <dbReference type="ARBA" id="ARBA00023237"/>
    </source>
</evidence>
<dbReference type="InterPro" id="IPR012910">
    <property type="entry name" value="Plug_dom"/>
</dbReference>
<evidence type="ECO:0000256" key="8">
    <source>
        <dbReference type="PROSITE-ProRule" id="PRU01360"/>
    </source>
</evidence>
<dbReference type="Gene3D" id="2.40.170.20">
    <property type="entry name" value="TonB-dependent receptor, beta-barrel domain"/>
    <property type="match status" value="1"/>
</dbReference>
<keyword evidence="3 8" id="KW-1134">Transmembrane beta strand</keyword>
<evidence type="ECO:0000256" key="5">
    <source>
        <dbReference type="ARBA" id="ARBA00023077"/>
    </source>
</evidence>
<dbReference type="Gene3D" id="2.170.130.10">
    <property type="entry name" value="TonB-dependent receptor, plug domain"/>
    <property type="match status" value="1"/>
</dbReference>
<sequence>MRTSHALVGWVIGTVSCWSASAGAEVDDLSNLSIEELMRVEVTSVSRQEEHWLDAAAAVTVITADDMRRAGVLSVPEALRMAPGIDVAQIDANKWAVSARGFLGRFSNKLLVLMDGRSIYTPFFGGVEWDMVDLSLDDIERIEVIRGPGASLWGSNAVNGVVNIITRRATADDGMTLSAATGSNGGVAEARFSTQLTPGMDLRVTSLYRDRSSSPAFGEFILSDAAETVQAQARWDYAVDPQTDLSVQARYGNGDAGTSQLRFATGTIPLQTLDVDYQTHNGSLHTRAVHRFGDTAHVSFAGYWTEDSRNYGVIDYSSSTKDLEVESGWTLHSHEFIVGLGQRWITDHVESTPWLVFDTGAADHDIFSGFAQDQFPLFSPKLTATAGVKFEDNSYSSAGVEWQPNARLLWKATEHHRVWASAARAIRTPSLIDNDGRFLVYSTEAEGLPVEVWATGSEGFRSEDLVAFELGYRSQPRPDLSVDLAAFVNEYSDLRGSEVGEPSFKTDPIRIETELQLVNNVEITVRGAEAELRWDPTDRLRLVSGASYARYDNPVDAKETNGTSLVTQSEYHVVPFKLNLRALYDLSSQWQLDSALYYVDDIETLQVDAYARLDLRLGWRPVSNIQASIGVQNLLEDRHEEFASWNWELAQEVQRNIYGRFTWGF</sequence>
<evidence type="ECO:0000256" key="1">
    <source>
        <dbReference type="ARBA" id="ARBA00004571"/>
    </source>
</evidence>
<dbReference type="PROSITE" id="PS52016">
    <property type="entry name" value="TONB_DEPENDENT_REC_3"/>
    <property type="match status" value="1"/>
</dbReference>
<keyword evidence="12" id="KW-0675">Receptor</keyword>
<keyword evidence="4 8" id="KW-0812">Transmembrane</keyword>
<protein>
    <submittedName>
        <fullName evidence="12">TonB-dependent receptor</fullName>
    </submittedName>
</protein>
<dbReference type="InterPro" id="IPR036942">
    <property type="entry name" value="Beta-barrel_TonB_sf"/>
</dbReference>
<evidence type="ECO:0000313" key="12">
    <source>
        <dbReference type="EMBL" id="MCA9755236.1"/>
    </source>
</evidence>
<evidence type="ECO:0000259" key="11">
    <source>
        <dbReference type="Pfam" id="PF07715"/>
    </source>
</evidence>
<dbReference type="PROSITE" id="PS51257">
    <property type="entry name" value="PROKAR_LIPOPROTEIN"/>
    <property type="match status" value="1"/>
</dbReference>
<dbReference type="AlphaFoldDB" id="A0A956NBD8"/>
<dbReference type="Pfam" id="PF00593">
    <property type="entry name" value="TonB_dep_Rec_b-barrel"/>
    <property type="match status" value="1"/>
</dbReference>
<evidence type="ECO:0000256" key="9">
    <source>
        <dbReference type="RuleBase" id="RU003357"/>
    </source>
</evidence>